<accession>A0A544TNZ4</accession>
<sequence>MIKNNLLKKESPTSTVSLIIIFIFALTVVLFDYFPGAYLFEENSSNELTVIKNGILKKVLFSVDVTSENELKVALLKNSIIELKGLWFANWILLPSIYLMVINLREKSKNFLIFMVIFGIIAIPLSIYSYITHINFIEHLIQGLIAR</sequence>
<name>A0A544TNZ4_9BACI</name>
<dbReference type="RefSeq" id="WP_142643281.1">
    <property type="nucleotide sequence ID" value="NZ_VDGI01000016.1"/>
</dbReference>
<feature type="transmembrane region" description="Helical" evidence="1">
    <location>
        <begin position="111"/>
        <end position="131"/>
    </location>
</feature>
<reference evidence="2 3" key="1">
    <citation type="submission" date="2019-06" db="EMBL/GenBank/DDBJ databases">
        <title>Psychrobacillus vulpis sp. nov., a new species isolated from feces of a red fox that inhabits in The Tablas de Daimiel Natural Park, Albacete, Spain.</title>
        <authorList>
            <person name="Rodriguez M."/>
            <person name="Reina J.C."/>
            <person name="Bejar V."/>
            <person name="Llamas I."/>
        </authorList>
    </citation>
    <scope>NUCLEOTIDE SEQUENCE [LARGE SCALE GENOMIC DNA]</scope>
    <source>
        <strain evidence="2 3">Z8</strain>
    </source>
</reference>
<evidence type="ECO:0000313" key="3">
    <source>
        <dbReference type="Proteomes" id="UP000316626"/>
    </source>
</evidence>
<keyword evidence="1" id="KW-0812">Transmembrane</keyword>
<feature type="transmembrane region" description="Helical" evidence="1">
    <location>
        <begin position="85"/>
        <end position="104"/>
    </location>
</feature>
<organism evidence="2 3">
    <name type="scientific">Psychrobacillus vulpis</name>
    <dbReference type="NCBI Taxonomy" id="2325572"/>
    <lineage>
        <taxon>Bacteria</taxon>
        <taxon>Bacillati</taxon>
        <taxon>Bacillota</taxon>
        <taxon>Bacilli</taxon>
        <taxon>Bacillales</taxon>
        <taxon>Bacillaceae</taxon>
        <taxon>Psychrobacillus</taxon>
    </lineage>
</organism>
<evidence type="ECO:0000313" key="2">
    <source>
        <dbReference type="EMBL" id="TQR19170.1"/>
    </source>
</evidence>
<gene>
    <name evidence="2" type="ORF">FG384_14285</name>
</gene>
<evidence type="ECO:0000256" key="1">
    <source>
        <dbReference type="SAM" id="Phobius"/>
    </source>
</evidence>
<dbReference type="AlphaFoldDB" id="A0A544TNZ4"/>
<proteinExistence type="predicted"/>
<keyword evidence="3" id="KW-1185">Reference proteome</keyword>
<keyword evidence="1" id="KW-0472">Membrane</keyword>
<dbReference type="Proteomes" id="UP000316626">
    <property type="component" value="Unassembled WGS sequence"/>
</dbReference>
<protein>
    <submittedName>
        <fullName evidence="2">Uncharacterized protein</fullName>
    </submittedName>
</protein>
<keyword evidence="1" id="KW-1133">Transmembrane helix</keyword>
<feature type="transmembrane region" description="Helical" evidence="1">
    <location>
        <begin position="12"/>
        <end position="34"/>
    </location>
</feature>
<dbReference type="EMBL" id="VDGI01000016">
    <property type="protein sequence ID" value="TQR19170.1"/>
    <property type="molecule type" value="Genomic_DNA"/>
</dbReference>
<comment type="caution">
    <text evidence="2">The sequence shown here is derived from an EMBL/GenBank/DDBJ whole genome shotgun (WGS) entry which is preliminary data.</text>
</comment>